<feature type="compositionally biased region" description="Basic and acidic residues" evidence="1">
    <location>
        <begin position="92"/>
        <end position="101"/>
    </location>
</feature>
<accession>A0A0N5B7H3</accession>
<dbReference type="Proteomes" id="UP000046392">
    <property type="component" value="Unplaced"/>
</dbReference>
<reference evidence="3" key="1">
    <citation type="submission" date="2017-02" db="UniProtKB">
        <authorList>
            <consortium name="WormBaseParasite"/>
        </authorList>
    </citation>
    <scope>IDENTIFICATION</scope>
</reference>
<evidence type="ECO:0000313" key="3">
    <source>
        <dbReference type="WBParaSite" id="SPAL_0000199900.1"/>
    </source>
</evidence>
<name>A0A0N5B7H3_STREA</name>
<dbReference type="AlphaFoldDB" id="A0A0N5B7H3"/>
<evidence type="ECO:0000256" key="1">
    <source>
        <dbReference type="SAM" id="MobiDB-lite"/>
    </source>
</evidence>
<proteinExistence type="predicted"/>
<feature type="region of interest" description="Disordered" evidence="1">
    <location>
        <begin position="23"/>
        <end position="49"/>
    </location>
</feature>
<sequence length="586" mass="67766">MMKKCIPTVEENIHASTENLSLHISGNPRNIRDKHSNTTNVKNHPKDDKNIMPLCENIIKYPVKKNNLDMKSSNNKMSNFFCDNGSSGRNKTSLESDKNSEKRYKTKVKRLVIGKSKKKKIGVILKLVMDVSVKSPSHDKRKGFRVRYMDKGNVFEFKLSSDNTIRTCCKKHTKTNENIHDDKECSKKNCFPKVERNLDNFNDSSSNLFIILKSQSGEKVINNNNVIKEKIELSNRTVTEMNFSEGVKKGPNNGFISNNKDVDSVKKAKSIDDLFDETLELFCNSNPDNIPKSTFETYVAEFCTQDIAILDDKVLTDIKKQNEFNKDMLNTIFGKEEEFEQQEYINNTNVSFPKLKNSRSISRDKICDLRRDEKIDKLKVVFNKRHHNEPILSRDVLYQRNNISSFKKDEDEKDMMLSILAEVKESKRIKPNAPPTVYDKDGFKIPQPPKTVVNISKEKMSFSSKRGHYKPISPLVTDSQPLKVITFDDLYGEAGFEKLYPSKEVTFGQNQNNNHLSSNEKKYDNFVLQEPDNNMEYSFCYDDSSQEKMEVSDGNMEILTNSNDEYDNLPKEKIEFKKHRVVRRCN</sequence>
<organism evidence="2 3">
    <name type="scientific">Strongyloides papillosus</name>
    <name type="common">Intestinal threadworm</name>
    <dbReference type="NCBI Taxonomy" id="174720"/>
    <lineage>
        <taxon>Eukaryota</taxon>
        <taxon>Metazoa</taxon>
        <taxon>Ecdysozoa</taxon>
        <taxon>Nematoda</taxon>
        <taxon>Chromadorea</taxon>
        <taxon>Rhabditida</taxon>
        <taxon>Tylenchina</taxon>
        <taxon>Panagrolaimomorpha</taxon>
        <taxon>Strongyloidoidea</taxon>
        <taxon>Strongyloididae</taxon>
        <taxon>Strongyloides</taxon>
    </lineage>
</organism>
<protein>
    <submittedName>
        <fullName evidence="3">Non-specific serine/threonine protein kinase</fullName>
    </submittedName>
</protein>
<feature type="region of interest" description="Disordered" evidence="1">
    <location>
        <begin position="81"/>
        <end position="101"/>
    </location>
</feature>
<keyword evidence="2" id="KW-1185">Reference proteome</keyword>
<evidence type="ECO:0000313" key="2">
    <source>
        <dbReference type="Proteomes" id="UP000046392"/>
    </source>
</evidence>
<dbReference type="WBParaSite" id="SPAL_0000199900.1">
    <property type="protein sequence ID" value="SPAL_0000199900.1"/>
    <property type="gene ID" value="SPAL_0000199900"/>
</dbReference>